<reference evidence="2" key="2">
    <citation type="submission" date="2025-08" db="UniProtKB">
        <authorList>
            <consortium name="Ensembl"/>
        </authorList>
    </citation>
    <scope>IDENTIFICATION</scope>
</reference>
<feature type="compositionally biased region" description="Low complexity" evidence="1">
    <location>
        <begin position="566"/>
        <end position="577"/>
    </location>
</feature>
<dbReference type="GO" id="GO:0035195">
    <property type="term" value="P:miRNA-mediated post-transcriptional gene silencing"/>
    <property type="evidence" value="ECO:0007669"/>
    <property type="project" value="TreeGrafter"/>
</dbReference>
<feature type="compositionally biased region" description="Basic and acidic residues" evidence="1">
    <location>
        <begin position="378"/>
        <end position="390"/>
    </location>
</feature>
<feature type="compositionally biased region" description="Basic residues" evidence="1">
    <location>
        <begin position="1"/>
        <end position="11"/>
    </location>
</feature>
<evidence type="ECO:0008006" key="4">
    <source>
        <dbReference type="Google" id="ProtNLM"/>
    </source>
</evidence>
<keyword evidence="3" id="KW-1185">Reference proteome</keyword>
<feature type="compositionally biased region" description="Low complexity" evidence="1">
    <location>
        <begin position="250"/>
        <end position="264"/>
    </location>
</feature>
<feature type="compositionally biased region" description="Gly residues" evidence="1">
    <location>
        <begin position="578"/>
        <end position="588"/>
    </location>
</feature>
<feature type="compositionally biased region" description="Basic and acidic residues" evidence="1">
    <location>
        <begin position="92"/>
        <end position="108"/>
    </location>
</feature>
<feature type="compositionally biased region" description="Gly residues" evidence="1">
    <location>
        <begin position="533"/>
        <end position="544"/>
    </location>
</feature>
<dbReference type="PANTHER" id="PTHR13020:SF32">
    <property type="entry name" value="TRINUCLEOTIDE REPEAT-CONTAINING GENE 6B PROTEIN"/>
    <property type="match status" value="1"/>
</dbReference>
<evidence type="ECO:0000313" key="2">
    <source>
        <dbReference type="Ensembl" id="ENSELUP00000084093.1"/>
    </source>
</evidence>
<dbReference type="Proteomes" id="UP000265140">
    <property type="component" value="Chromosome 11"/>
</dbReference>
<dbReference type="GO" id="GO:0060213">
    <property type="term" value="P:positive regulation of nuclear-transcribed mRNA poly(A) tail shortening"/>
    <property type="evidence" value="ECO:0007669"/>
    <property type="project" value="TreeGrafter"/>
</dbReference>
<dbReference type="GO" id="GO:0005654">
    <property type="term" value="C:nucleoplasm"/>
    <property type="evidence" value="ECO:0007669"/>
    <property type="project" value="TreeGrafter"/>
</dbReference>
<feature type="compositionally biased region" description="Polar residues" evidence="1">
    <location>
        <begin position="443"/>
        <end position="454"/>
    </location>
</feature>
<dbReference type="AlphaFoldDB" id="A0AAY5K535"/>
<feature type="compositionally biased region" description="Low complexity" evidence="1">
    <location>
        <begin position="424"/>
        <end position="436"/>
    </location>
</feature>
<feature type="compositionally biased region" description="Low complexity" evidence="1">
    <location>
        <begin position="349"/>
        <end position="360"/>
    </location>
</feature>
<name>A0AAY5K535_ESOLU</name>
<reference evidence="2" key="3">
    <citation type="submission" date="2025-09" db="UniProtKB">
        <authorList>
            <consortium name="Ensembl"/>
        </authorList>
    </citation>
    <scope>IDENTIFICATION</scope>
</reference>
<gene>
    <name evidence="2" type="primary">TNRC6B</name>
</gene>
<feature type="region of interest" description="Disordered" evidence="1">
    <location>
        <begin position="653"/>
        <end position="732"/>
    </location>
</feature>
<dbReference type="GO" id="GO:0000932">
    <property type="term" value="C:P-body"/>
    <property type="evidence" value="ECO:0007669"/>
    <property type="project" value="TreeGrafter"/>
</dbReference>
<feature type="compositionally biased region" description="Low complexity" evidence="1">
    <location>
        <begin position="39"/>
        <end position="48"/>
    </location>
</feature>
<evidence type="ECO:0000313" key="3">
    <source>
        <dbReference type="Proteomes" id="UP000265140"/>
    </source>
</evidence>
<dbReference type="PANTHER" id="PTHR13020">
    <property type="entry name" value="TRINUCLEOTIDE REPEAT-CONTAINING GENE 6"/>
    <property type="match status" value="1"/>
</dbReference>
<feature type="compositionally biased region" description="Polar residues" evidence="1">
    <location>
        <begin position="361"/>
        <end position="376"/>
    </location>
</feature>
<evidence type="ECO:0000256" key="1">
    <source>
        <dbReference type="SAM" id="MobiDB-lite"/>
    </source>
</evidence>
<feature type="compositionally biased region" description="Polar residues" evidence="1">
    <location>
        <begin position="492"/>
        <end position="501"/>
    </location>
</feature>
<feature type="compositionally biased region" description="Polar residues" evidence="1">
    <location>
        <begin position="167"/>
        <end position="180"/>
    </location>
</feature>
<feature type="region of interest" description="Disordered" evidence="1">
    <location>
        <begin position="1"/>
        <end position="327"/>
    </location>
</feature>
<feature type="compositionally biased region" description="Polar residues" evidence="1">
    <location>
        <begin position="223"/>
        <end position="240"/>
    </location>
</feature>
<dbReference type="Ensembl" id="ENSELUT00000099720.1">
    <property type="protein sequence ID" value="ENSELUP00000084093.1"/>
    <property type="gene ID" value="ENSELUG00000008210.3"/>
</dbReference>
<sequence length="732" mass="73503">MEDKKKKKEDKKKRESFQKVTEQKVKVPESAKPSSQPLATPGSVSSSPGPAPPLSPCPTAGVAVPPGGNNAKRAAVANGQPPAGTPPTQRYMPREVPPRFRCQQDHKVLLRRGQPPLSCMLLGGSSGRGDPPPFSQGDAPNATSGAADPTLGSPSPSPPHSSPSFSVTASTPTYANSTRGVGSGSQPPSQGWEKVIVDGSDLEEWPSIVSRARVVTEGGELDGSNNSSASWVDKCTQQQPRDGGTGAEVGSLGSSSSPRSSPSSECVQPDGAWGPSSHLGMGGAAAVTAEGPVLYNSKVPPLPGAQESSLGVHSGIPGANLNPKANSSAWPALVQDGMTGVSAATTEGSPSSIMTSSSDSTAHTQTLSSVSQASHQHQLHEMPARDDHLHGAWRGVGPELGAGPNQGGADLVDNGVVGGSGNFSSSSSSSTTSSSSLRALPPLSSNLNTGASKTDQWDRAGGDPAQKASVWGFDSRGEKAESAGDKAWVTGNEGSSNTPAVSQGAWDGGAEDGWGGARQVTGIRGSGSPTVGSSGGGGGSGGGAISRDSASPTPAGMTRARDSQTGVDAGDGAVGQWAGQGGGGGPGAGSHNLHQEHNRHRPGGQPPDPEVALQNMLSRSDLDPRVLSNTGWGQTQVRQNVAWDLDTEAAGRTEGIPSSAFPSAAVNTTGRASPYRGSAMPADASAGDHVPAMNVVSCPAPSRSGWDDEPGHAPSSSHARSPVATGTPGGGS</sequence>
<dbReference type="InterPro" id="IPR052068">
    <property type="entry name" value="GW182_domain"/>
</dbReference>
<accession>A0AAY5K535</accession>
<feature type="compositionally biased region" description="Basic and acidic residues" evidence="1">
    <location>
        <begin position="475"/>
        <end position="484"/>
    </location>
</feature>
<protein>
    <recommendedName>
        <fullName evidence="4">Trinucleotide repeat containing adaptor 6B</fullName>
    </recommendedName>
</protein>
<organism evidence="2 3">
    <name type="scientific">Esox lucius</name>
    <name type="common">Northern pike</name>
    <dbReference type="NCBI Taxonomy" id="8010"/>
    <lineage>
        <taxon>Eukaryota</taxon>
        <taxon>Metazoa</taxon>
        <taxon>Chordata</taxon>
        <taxon>Craniata</taxon>
        <taxon>Vertebrata</taxon>
        <taxon>Euteleostomi</taxon>
        <taxon>Actinopterygii</taxon>
        <taxon>Neopterygii</taxon>
        <taxon>Teleostei</taxon>
        <taxon>Protacanthopterygii</taxon>
        <taxon>Esociformes</taxon>
        <taxon>Esocidae</taxon>
        <taxon>Esox</taxon>
    </lineage>
</organism>
<dbReference type="GeneTree" id="ENSGT00940000155813"/>
<reference evidence="2 3" key="1">
    <citation type="submission" date="2020-02" db="EMBL/GenBank/DDBJ databases">
        <title>Esox lucius (northern pike) genome, fEsoLuc1, primary haplotype.</title>
        <authorList>
            <person name="Myers G."/>
            <person name="Karagic N."/>
            <person name="Meyer A."/>
            <person name="Pippel M."/>
            <person name="Reichard M."/>
            <person name="Winkler S."/>
            <person name="Tracey A."/>
            <person name="Sims Y."/>
            <person name="Howe K."/>
            <person name="Rhie A."/>
            <person name="Formenti G."/>
            <person name="Durbin R."/>
            <person name="Fedrigo O."/>
            <person name="Jarvis E.D."/>
        </authorList>
    </citation>
    <scope>NUCLEOTIDE SEQUENCE [LARGE SCALE GENOMIC DNA]</scope>
</reference>
<proteinExistence type="predicted"/>
<feature type="region of interest" description="Disordered" evidence="1">
    <location>
        <begin position="341"/>
        <end position="639"/>
    </location>
</feature>
<feature type="compositionally biased region" description="Basic and acidic residues" evidence="1">
    <location>
        <begin position="12"/>
        <end position="29"/>
    </location>
</feature>
<feature type="compositionally biased region" description="Polar residues" evidence="1">
    <location>
        <begin position="627"/>
        <end position="639"/>
    </location>
</feature>